<organism evidence="1 2">
    <name type="scientific">Amycolatopsis silviterrae</name>
    <dbReference type="NCBI Taxonomy" id="1656914"/>
    <lineage>
        <taxon>Bacteria</taxon>
        <taxon>Bacillati</taxon>
        <taxon>Actinomycetota</taxon>
        <taxon>Actinomycetes</taxon>
        <taxon>Pseudonocardiales</taxon>
        <taxon>Pseudonocardiaceae</taxon>
        <taxon>Amycolatopsis</taxon>
    </lineage>
</organism>
<dbReference type="RefSeq" id="WP_378302844.1">
    <property type="nucleotide sequence ID" value="NZ_JBHUKS010000006.1"/>
</dbReference>
<comment type="caution">
    <text evidence="1">The sequence shown here is derived from an EMBL/GenBank/DDBJ whole genome shotgun (WGS) entry which is preliminary data.</text>
</comment>
<keyword evidence="2" id="KW-1185">Reference proteome</keyword>
<dbReference type="Proteomes" id="UP001597483">
    <property type="component" value="Unassembled WGS sequence"/>
</dbReference>
<name>A0ABW5H3Q6_9PSEU</name>
<dbReference type="EMBL" id="JBHUKS010000006">
    <property type="protein sequence ID" value="MFD2467796.1"/>
    <property type="molecule type" value="Genomic_DNA"/>
</dbReference>
<evidence type="ECO:0000313" key="1">
    <source>
        <dbReference type="EMBL" id="MFD2467796.1"/>
    </source>
</evidence>
<proteinExistence type="predicted"/>
<reference evidence="2" key="1">
    <citation type="journal article" date="2019" name="Int. J. Syst. Evol. Microbiol.">
        <title>The Global Catalogue of Microorganisms (GCM) 10K type strain sequencing project: providing services to taxonomists for standard genome sequencing and annotation.</title>
        <authorList>
            <consortium name="The Broad Institute Genomics Platform"/>
            <consortium name="The Broad Institute Genome Sequencing Center for Infectious Disease"/>
            <person name="Wu L."/>
            <person name="Ma J."/>
        </authorList>
    </citation>
    <scope>NUCLEOTIDE SEQUENCE [LARGE SCALE GENOMIC DNA]</scope>
    <source>
        <strain evidence="2">CGMCC 4.7641</strain>
    </source>
</reference>
<protein>
    <submittedName>
        <fullName evidence="1">Uncharacterized protein</fullName>
    </submittedName>
</protein>
<accession>A0ABW5H3Q6</accession>
<evidence type="ECO:0000313" key="2">
    <source>
        <dbReference type="Proteomes" id="UP001597483"/>
    </source>
</evidence>
<sequence length="44" mass="4967">MNAEDEDEEPVTVAESWPATWIDEDHVECVGIGDSHLDDDPWPD</sequence>
<gene>
    <name evidence="1" type="ORF">ACFSVL_10350</name>
</gene>